<evidence type="ECO:0000256" key="1">
    <source>
        <dbReference type="SAM" id="MobiDB-lite"/>
    </source>
</evidence>
<dbReference type="GO" id="GO:0016279">
    <property type="term" value="F:protein-lysine N-methyltransferase activity"/>
    <property type="evidence" value="ECO:0007669"/>
    <property type="project" value="TreeGrafter"/>
</dbReference>
<dbReference type="InterPro" id="IPR046341">
    <property type="entry name" value="SET_dom_sf"/>
</dbReference>
<dbReference type="EMBL" id="HBFK01039096">
    <property type="protein sequence ID" value="CAD8757186.1"/>
    <property type="molecule type" value="Transcribed_RNA"/>
</dbReference>
<organism evidence="4">
    <name type="scientific">Hemiselmis andersenii</name>
    <name type="common">Cryptophyte alga</name>
    <dbReference type="NCBI Taxonomy" id="464988"/>
    <lineage>
        <taxon>Eukaryota</taxon>
        <taxon>Cryptophyceae</taxon>
        <taxon>Cryptomonadales</taxon>
        <taxon>Hemiselmidaceae</taxon>
        <taxon>Hemiselmis</taxon>
    </lineage>
</organism>
<name>A0A6T8PBQ1_HEMAN</name>
<dbReference type="AlphaFoldDB" id="A0A6T8PBQ1"/>
<proteinExistence type="predicted"/>
<accession>A0A6T8PBQ1</accession>
<dbReference type="InterPro" id="IPR050600">
    <property type="entry name" value="SETD3_SETD6_MTase"/>
</dbReference>
<evidence type="ECO:0000313" key="4">
    <source>
        <dbReference type="EMBL" id="CAD8757186.1"/>
    </source>
</evidence>
<feature type="region of interest" description="Disordered" evidence="1">
    <location>
        <begin position="348"/>
        <end position="373"/>
    </location>
</feature>
<protein>
    <recommendedName>
        <fullName evidence="3">SET domain-containing protein</fullName>
    </recommendedName>
</protein>
<dbReference type="SUPFAM" id="SSF82199">
    <property type="entry name" value="SET domain"/>
    <property type="match status" value="1"/>
</dbReference>
<dbReference type="PROSITE" id="PS50280">
    <property type="entry name" value="SET"/>
    <property type="match status" value="1"/>
</dbReference>
<evidence type="ECO:0000256" key="2">
    <source>
        <dbReference type="SAM" id="Phobius"/>
    </source>
</evidence>
<evidence type="ECO:0000259" key="3">
    <source>
        <dbReference type="PROSITE" id="PS50280"/>
    </source>
</evidence>
<keyword evidence="2" id="KW-0812">Transmembrane</keyword>
<keyword evidence="2" id="KW-1133">Transmembrane helix</keyword>
<sequence length="373" mass="41915">MGAGRKRPAFWRWERWVAAVIAVASYILLVQGLLSRNWGRRRGRPRVNTDSSVCNSDSLIAWAKSRGVSAGHVAVADFLWEDSEEGGEHWTDGIKERRGLIALQDIKRGDVLVSVPWSAPDSPIVSAEHIRNNTGHPLSALARQEEKALSQVEIMALFLLHEYHNRDGEWAPYVCLLPREMMSTMFWKQGELQALNNPSLYNRTVNLLHTLEWRHRVHILPALERHPGLFDPRDVSLENWLWAMGNVNARNWGVNVPGRGKVNVMAPVADLFNHRQFDRGGPWLYPGGGERGGGGGSQAEFRLYAGHDYDKGDEVFISYGTDCNERFLLNYGFKLPGNNVPCRNHSAASKMVSRGPPSLKAPLNVEGQREELS</sequence>
<dbReference type="CDD" id="cd10527">
    <property type="entry name" value="SET_LSMT"/>
    <property type="match status" value="1"/>
</dbReference>
<dbReference type="PANTHER" id="PTHR13271">
    <property type="entry name" value="UNCHARACTERIZED PUTATIVE METHYLTRANSFERASE"/>
    <property type="match status" value="1"/>
</dbReference>
<dbReference type="InterPro" id="IPR001214">
    <property type="entry name" value="SET_dom"/>
</dbReference>
<reference evidence="4" key="1">
    <citation type="submission" date="2021-01" db="EMBL/GenBank/DDBJ databases">
        <authorList>
            <person name="Corre E."/>
            <person name="Pelletier E."/>
            <person name="Niang G."/>
            <person name="Scheremetjew M."/>
            <person name="Finn R."/>
            <person name="Kale V."/>
            <person name="Holt S."/>
            <person name="Cochrane G."/>
            <person name="Meng A."/>
            <person name="Brown T."/>
            <person name="Cohen L."/>
        </authorList>
    </citation>
    <scope>NUCLEOTIDE SEQUENCE</scope>
    <source>
        <strain evidence="4">CCMP441</strain>
    </source>
</reference>
<dbReference type="Gene3D" id="3.90.1410.10">
    <property type="entry name" value="set domain protein methyltransferase, domain 1"/>
    <property type="match status" value="1"/>
</dbReference>
<keyword evidence="2" id="KW-0472">Membrane</keyword>
<gene>
    <name evidence="4" type="ORF">HAND1043_LOCUS23698</name>
</gene>
<feature type="transmembrane region" description="Helical" evidence="2">
    <location>
        <begin position="16"/>
        <end position="34"/>
    </location>
</feature>
<feature type="domain" description="SET" evidence="3">
    <location>
        <begin position="71"/>
        <end position="320"/>
    </location>
</feature>